<dbReference type="AlphaFoldDB" id="A0A5S4YQQ3"/>
<dbReference type="EMBL" id="VSTH01000038">
    <property type="protein sequence ID" value="TYO66262.1"/>
    <property type="molecule type" value="Genomic_DNA"/>
</dbReference>
<evidence type="ECO:0000259" key="6">
    <source>
        <dbReference type="Pfam" id="PF13515"/>
    </source>
</evidence>
<evidence type="ECO:0000313" key="8">
    <source>
        <dbReference type="Proteomes" id="UP000324797"/>
    </source>
</evidence>
<feature type="transmembrane region" description="Helical" evidence="5">
    <location>
        <begin position="27"/>
        <end position="43"/>
    </location>
</feature>
<organism evidence="7 8">
    <name type="scientific">Bradyrhizobium hipponense</name>
    <dbReference type="NCBI Taxonomy" id="2605638"/>
    <lineage>
        <taxon>Bacteria</taxon>
        <taxon>Pseudomonadati</taxon>
        <taxon>Pseudomonadota</taxon>
        <taxon>Alphaproteobacteria</taxon>
        <taxon>Hyphomicrobiales</taxon>
        <taxon>Nitrobacteraceae</taxon>
        <taxon>Bradyrhizobium</taxon>
    </lineage>
</organism>
<accession>A0A5S4YQQ3</accession>
<feature type="transmembrane region" description="Helical" evidence="5">
    <location>
        <begin position="55"/>
        <end position="73"/>
    </location>
</feature>
<feature type="domain" description="Integral membrane bound transporter" evidence="6">
    <location>
        <begin position="26"/>
        <end position="144"/>
    </location>
</feature>
<evidence type="ECO:0000313" key="7">
    <source>
        <dbReference type="EMBL" id="TYO66262.1"/>
    </source>
</evidence>
<comment type="caution">
    <text evidence="7">The sequence shown here is derived from an EMBL/GenBank/DDBJ whole genome shotgun (WGS) entry which is preliminary data.</text>
</comment>
<protein>
    <submittedName>
        <fullName evidence="7">FUSC family protein</fullName>
    </submittedName>
</protein>
<evidence type="ECO:0000256" key="4">
    <source>
        <dbReference type="ARBA" id="ARBA00023136"/>
    </source>
</evidence>
<evidence type="ECO:0000256" key="2">
    <source>
        <dbReference type="ARBA" id="ARBA00022692"/>
    </source>
</evidence>
<reference evidence="7 8" key="1">
    <citation type="submission" date="2019-08" db="EMBL/GenBank/DDBJ databases">
        <title>Bradyrhizobium hipponensis sp. nov., a rhizobium isolated from a Lupinus angustifolius root nodule in Tunisia.</title>
        <authorList>
            <person name="Off K."/>
            <person name="Rejili M."/>
            <person name="Mars M."/>
            <person name="Brachmann A."/>
            <person name="Marin M."/>
        </authorList>
    </citation>
    <scope>NUCLEOTIDE SEQUENCE [LARGE SCALE GENOMIC DNA]</scope>
    <source>
        <strain evidence="8">aSej3</strain>
    </source>
</reference>
<keyword evidence="3 5" id="KW-1133">Transmembrane helix</keyword>
<comment type="subcellular location">
    <subcellularLocation>
        <location evidence="1">Membrane</location>
        <topology evidence="1">Multi-pass membrane protein</topology>
    </subcellularLocation>
</comment>
<keyword evidence="2 5" id="KW-0812">Transmembrane</keyword>
<dbReference type="Pfam" id="PF13515">
    <property type="entry name" value="FUSC_2"/>
    <property type="match status" value="1"/>
</dbReference>
<sequence length="188" mass="20138">MASKIVRAIAFVLRCSGAATVAYEFVFFLGLQGLWAAMSAMIVSQERLHETRSSLTGRILGTLLGIGVTVAVNEIASRTAISTAVQMAIAVALCALVVRELPTLRVAMWTCPIILLTAQPSVPMLLVALHRGSEVILGAIIEWTVHWLAEVVVDALAGSALDLRCGRVSRHEPAQAADQQRTEHIEGD</sequence>
<proteinExistence type="predicted"/>
<keyword evidence="8" id="KW-1185">Reference proteome</keyword>
<evidence type="ECO:0000256" key="1">
    <source>
        <dbReference type="ARBA" id="ARBA00004141"/>
    </source>
</evidence>
<dbReference type="GO" id="GO:0016020">
    <property type="term" value="C:membrane"/>
    <property type="evidence" value="ECO:0007669"/>
    <property type="project" value="UniProtKB-SubCell"/>
</dbReference>
<evidence type="ECO:0000256" key="5">
    <source>
        <dbReference type="SAM" id="Phobius"/>
    </source>
</evidence>
<name>A0A5S4YQQ3_9BRAD</name>
<dbReference type="InterPro" id="IPR049453">
    <property type="entry name" value="Memb_transporter_dom"/>
</dbReference>
<evidence type="ECO:0000256" key="3">
    <source>
        <dbReference type="ARBA" id="ARBA00022989"/>
    </source>
</evidence>
<dbReference type="RefSeq" id="WP_148739395.1">
    <property type="nucleotide sequence ID" value="NZ_VSTH01000038.1"/>
</dbReference>
<dbReference type="Proteomes" id="UP000324797">
    <property type="component" value="Unassembled WGS sequence"/>
</dbReference>
<gene>
    <name evidence="7" type="ORF">FXV83_12050</name>
</gene>
<keyword evidence="4 5" id="KW-0472">Membrane</keyword>